<evidence type="ECO:0000256" key="12">
    <source>
        <dbReference type="SAM" id="MobiDB-lite"/>
    </source>
</evidence>
<evidence type="ECO:0000256" key="1">
    <source>
        <dbReference type="ARBA" id="ARBA00004192"/>
    </source>
</evidence>
<dbReference type="InterPro" id="IPR023331">
    <property type="entry name" value="Rhabdovirus_ncapsid_C"/>
</dbReference>
<evidence type="ECO:0000256" key="7">
    <source>
        <dbReference type="ARBA" id="ARBA00022884"/>
    </source>
</evidence>
<evidence type="ECO:0000313" key="14">
    <source>
        <dbReference type="EMBL" id="AWY11055.1"/>
    </source>
</evidence>
<evidence type="ECO:0000259" key="13">
    <source>
        <dbReference type="Pfam" id="PF00945"/>
    </source>
</evidence>
<evidence type="ECO:0000256" key="10">
    <source>
        <dbReference type="ARBA" id="ARBA00023274"/>
    </source>
</evidence>
<feature type="region of interest" description="Disordered" evidence="12">
    <location>
        <begin position="370"/>
        <end position="394"/>
    </location>
</feature>
<evidence type="ECO:0000256" key="5">
    <source>
        <dbReference type="ARBA" id="ARBA00022561"/>
    </source>
</evidence>
<evidence type="ECO:0000256" key="9">
    <source>
        <dbReference type="ARBA" id="ARBA00023200"/>
    </source>
</evidence>
<dbReference type="SUPFAM" id="SSF140809">
    <property type="entry name" value="Rhabdovirus nucleoprotein-like"/>
    <property type="match status" value="1"/>
</dbReference>
<dbReference type="GO" id="GO:0019013">
    <property type="term" value="C:viral nucleocapsid"/>
    <property type="evidence" value="ECO:0007669"/>
    <property type="project" value="UniProtKB-KW"/>
</dbReference>
<evidence type="ECO:0000256" key="3">
    <source>
        <dbReference type="ARBA" id="ARBA00014389"/>
    </source>
</evidence>
<dbReference type="GO" id="GO:0019029">
    <property type="term" value="C:helical viral capsid"/>
    <property type="evidence" value="ECO:0007669"/>
    <property type="project" value="UniProtKB-KW"/>
</dbReference>
<dbReference type="GO" id="GO:0003723">
    <property type="term" value="F:RNA binding"/>
    <property type="evidence" value="ECO:0007669"/>
    <property type="project" value="UniProtKB-KW"/>
</dbReference>
<comment type="subcellular location">
    <subcellularLocation>
        <location evidence="1">Host cytoplasm</location>
    </subcellularLocation>
    <subcellularLocation>
        <location evidence="2">Virion</location>
    </subcellularLocation>
</comment>
<keyword evidence="5" id="KW-0167">Capsid protein</keyword>
<keyword evidence="7" id="KW-0694">RNA-binding</keyword>
<sequence length="450" mass="50813">MEQAKLYHIDTKTEFVVRTPEFTSPVEYPFTWFTNNKTKPLFKISVMADCSLETARVAALEFLMGEKVPPSHVIDYLYEFCKTMTQELDTNWESYGQVIGKKGDTVTPINLLHVMISQDTRKYTPKNPRLLTDEVDIYLVGNLLCSYRYNKTHEKMQTAYGTKVASILAPFSTHDTQNIRIATFLTNSKSLVDHPNFEIMASAIDMFLERFPSHGMGKLRFGTIGLRYQGCSGLVDLTYLKQILKKSGLADAIKWLFAGCLVSEVFQMMINHQDEIDVKHSYFPYMIGFKISNKSPFSAGSNPSVHTLVHLIGSLLGSPRSINAIMIEYGVISDIVVNAAIVFFAHRSDIGAKVRFGEKGVMDEIHREEDMARQRKRSATAGGLPATQPTDPRGWLAEYQDRDYKFTQSEVDDLNKVIQGIPQVRAGTVGEWVKLNFISNLPKGFDVTRV</sequence>
<evidence type="ECO:0000313" key="15">
    <source>
        <dbReference type="EMBL" id="AWY11102.1"/>
    </source>
</evidence>
<evidence type="ECO:0000256" key="11">
    <source>
        <dbReference type="ARBA" id="ARBA00033344"/>
    </source>
</evidence>
<keyword evidence="9" id="KW-1035">Host cytoplasm</keyword>
<name>A0A2Z4QKV5_9RHAB</name>
<keyword evidence="4" id="KW-1139">Helical capsid protein</keyword>
<dbReference type="GO" id="GO:1990904">
    <property type="term" value="C:ribonucleoprotein complex"/>
    <property type="evidence" value="ECO:0007669"/>
    <property type="project" value="UniProtKB-KW"/>
</dbReference>
<dbReference type="Pfam" id="PF00945">
    <property type="entry name" value="Rhabdo_ncap"/>
    <property type="match status" value="1"/>
</dbReference>
<accession>A0A2Z4QKV5</accession>
<dbReference type="InterPro" id="IPR000448">
    <property type="entry name" value="Rhabdo_ncapsid"/>
</dbReference>
<evidence type="ECO:0000256" key="6">
    <source>
        <dbReference type="ARBA" id="ARBA00022844"/>
    </source>
</evidence>
<dbReference type="InterPro" id="IPR023330">
    <property type="entry name" value="Rhabdovirus_ncapsid_N"/>
</dbReference>
<proteinExistence type="predicted"/>
<evidence type="ECO:0000256" key="8">
    <source>
        <dbReference type="ARBA" id="ARBA00023086"/>
    </source>
</evidence>
<dbReference type="EMBL" id="MH384277">
    <property type="protein sequence ID" value="AWY11055.1"/>
    <property type="molecule type" value="Viral_cRNA"/>
</dbReference>
<dbReference type="InterPro" id="IPR035961">
    <property type="entry name" value="Rhabdovirus_nucleoprotein-like"/>
</dbReference>
<keyword evidence="6" id="KW-0946">Virion</keyword>
<feature type="domain" description="Rhabdovirus nucleocapsid" evidence="13">
    <location>
        <begin position="12"/>
        <end position="408"/>
    </location>
</feature>
<evidence type="ECO:0000256" key="4">
    <source>
        <dbReference type="ARBA" id="ARBA00022497"/>
    </source>
</evidence>
<organism evidence="15">
    <name type="scientific">Drosophila melanogaster sigmavirus</name>
    <dbReference type="NCBI Taxonomy" id="1094373"/>
    <lineage>
        <taxon>Viruses</taxon>
        <taxon>Riboviria</taxon>
        <taxon>Orthornavirae</taxon>
        <taxon>Negarnaviricota</taxon>
        <taxon>Haploviricotina</taxon>
        <taxon>Monjiviricetes</taxon>
        <taxon>Mononegavirales</taxon>
        <taxon>Rhabdoviridae</taxon>
        <taxon>Alpharhabdovirinae</taxon>
        <taxon>Sigmavirus</taxon>
        <taxon>Sigmavirus melanogaster</taxon>
    </lineage>
</organism>
<keyword evidence="10" id="KW-0687">Ribonucleoprotein</keyword>
<dbReference type="GO" id="GO:0030430">
    <property type="term" value="C:host cell cytoplasm"/>
    <property type="evidence" value="ECO:0007669"/>
    <property type="project" value="UniProtKB-SubCell"/>
</dbReference>
<keyword evidence="8 15" id="KW-0543">Viral nucleoprotein</keyword>
<dbReference type="Gene3D" id="1.10.3610.10">
    <property type="entry name" value="Nucleoprotein"/>
    <property type="match status" value="1"/>
</dbReference>
<dbReference type="EMBL" id="MH384306">
    <property type="protein sequence ID" value="AWY11102.1"/>
    <property type="molecule type" value="Viral_cRNA"/>
</dbReference>
<evidence type="ECO:0000256" key="2">
    <source>
        <dbReference type="ARBA" id="ARBA00004328"/>
    </source>
</evidence>
<protein>
    <recommendedName>
        <fullName evidence="3">Nucleoprotein</fullName>
    </recommendedName>
    <alternativeName>
        <fullName evidence="11">Nucleocapsid protein</fullName>
    </alternativeName>
</protein>
<dbReference type="Gene3D" id="1.10.3570.10">
    <property type="entry name" value="Rhabdovirus nucleocapsid protein like domain"/>
    <property type="match status" value="1"/>
</dbReference>
<reference evidence="15" key="1">
    <citation type="submission" date="2018-05" db="EMBL/GenBank/DDBJ databases">
        <title>Lack of effect of Wolbachia wMel on the prevalence and abundance of the RNA virome of Drosophila melanogaster.</title>
        <authorList>
            <person name="Shi M."/>
            <person name="White V.L."/>
            <person name="Schlub T."/>
            <person name="Eden J.-S."/>
            <person name="Hoffmann A.A."/>
            <person name="Holmes E.C."/>
        </authorList>
    </citation>
    <scope>NUCLEOTIDE SEQUENCE</scope>
    <source>
        <strain evidence="14">COFplus27050</strain>
        <strain evidence="15">MARminus23478</strain>
    </source>
</reference>